<dbReference type="PANTHER" id="PTHR22791">
    <property type="entry name" value="RING-TYPE DOMAIN-CONTAINING PROTEIN"/>
    <property type="match status" value="1"/>
</dbReference>
<dbReference type="InterPro" id="IPR001841">
    <property type="entry name" value="Znf_RING"/>
</dbReference>
<dbReference type="Pfam" id="PF13445">
    <property type="entry name" value="zf-RING_UBOX"/>
    <property type="match status" value="1"/>
</dbReference>
<dbReference type="InterPro" id="IPR017907">
    <property type="entry name" value="Znf_RING_CS"/>
</dbReference>
<reference key="1">
    <citation type="journal article" date="2007" name="Nature">
        <title>The medaka draft genome and insights into vertebrate genome evolution.</title>
        <authorList>
            <person name="Kasahara M."/>
            <person name="Naruse K."/>
            <person name="Sasaki S."/>
            <person name="Nakatani Y."/>
            <person name="Qu W."/>
            <person name="Ahsan B."/>
            <person name="Yamada T."/>
            <person name="Nagayasu Y."/>
            <person name="Doi K."/>
            <person name="Kasai Y."/>
            <person name="Jindo T."/>
            <person name="Kobayashi D."/>
            <person name="Shimada A."/>
            <person name="Toyoda A."/>
            <person name="Kuroki Y."/>
            <person name="Fujiyama A."/>
            <person name="Sasaki T."/>
            <person name="Shimizu A."/>
            <person name="Asakawa S."/>
            <person name="Shimizu N."/>
            <person name="Hashimoto S."/>
            <person name="Yang J."/>
            <person name="Lee Y."/>
            <person name="Matsushima K."/>
            <person name="Sugano S."/>
            <person name="Sakaizumi M."/>
            <person name="Narita T."/>
            <person name="Ohishi K."/>
            <person name="Haga S."/>
            <person name="Ohta F."/>
            <person name="Nomoto H."/>
            <person name="Nogata K."/>
            <person name="Morishita T."/>
            <person name="Endo T."/>
            <person name="Shin-I T."/>
            <person name="Takeda H."/>
            <person name="Morishita S."/>
            <person name="Kohara Y."/>
        </authorList>
    </citation>
    <scope>NUCLEOTIDE SEQUENCE [LARGE SCALE GENOMIC DNA]</scope>
    <source>
        <strain>Hd-rR</strain>
    </source>
</reference>
<evidence type="ECO:0000256" key="2">
    <source>
        <dbReference type="ARBA" id="ARBA00022771"/>
    </source>
</evidence>
<feature type="region of interest" description="Disordered" evidence="5">
    <location>
        <begin position="102"/>
        <end position="124"/>
    </location>
</feature>
<evidence type="ECO:0000256" key="4">
    <source>
        <dbReference type="PROSITE-ProRule" id="PRU00175"/>
    </source>
</evidence>
<proteinExistence type="predicted"/>
<evidence type="ECO:0000313" key="7">
    <source>
        <dbReference type="Ensembl" id="ENSORLP00020015607.1"/>
    </source>
</evidence>
<evidence type="ECO:0000313" key="8">
    <source>
        <dbReference type="Proteomes" id="UP000265180"/>
    </source>
</evidence>
<dbReference type="InterPro" id="IPR051435">
    <property type="entry name" value="RING_finger_E3_ubiq-ligases"/>
</dbReference>
<reference evidence="7" key="4">
    <citation type="submission" date="2025-09" db="UniProtKB">
        <authorList>
            <consortium name="Ensembl"/>
        </authorList>
    </citation>
    <scope>IDENTIFICATION</scope>
    <source>
        <strain evidence="7">HNI</strain>
    </source>
</reference>
<dbReference type="PROSITE" id="PS50089">
    <property type="entry name" value="ZF_RING_2"/>
    <property type="match status" value="1"/>
</dbReference>
<dbReference type="InterPro" id="IPR027370">
    <property type="entry name" value="Znf-RING_euk"/>
</dbReference>
<accession>A0A3P9L4V4</accession>
<keyword evidence="1" id="KW-0479">Metal-binding</keyword>
<dbReference type="AlphaFoldDB" id="A0A3P9L4V4"/>
<reference evidence="7" key="3">
    <citation type="submission" date="2025-08" db="UniProtKB">
        <authorList>
            <consortium name="Ensembl"/>
        </authorList>
    </citation>
    <scope>IDENTIFICATION</scope>
    <source>
        <strain evidence="7">HNI</strain>
    </source>
</reference>
<name>A0A3P9L4V4_ORYLA</name>
<dbReference type="PROSITE" id="PS00518">
    <property type="entry name" value="ZF_RING_1"/>
    <property type="match status" value="1"/>
</dbReference>
<protein>
    <recommendedName>
        <fullName evidence="6">RING-type domain-containing protein</fullName>
    </recommendedName>
</protein>
<sequence>MGSDPGLPCPDLECSICFTQFNNVFRCPKMLHCKHTFCLECLARINVKSAEPNAIQCPLCRGLTTLPTLGLPKLATDSDVLSYLPAAMQRVYTEESCFCDVSEPNQPDAERRTSQLNNAGQRGI</sequence>
<feature type="domain" description="RING-type" evidence="6">
    <location>
        <begin position="14"/>
        <end position="61"/>
    </location>
</feature>
<dbReference type="GO" id="GO:0008270">
    <property type="term" value="F:zinc ion binding"/>
    <property type="evidence" value="ECO:0007669"/>
    <property type="project" value="UniProtKB-KW"/>
</dbReference>
<dbReference type="Gene3D" id="3.30.40.10">
    <property type="entry name" value="Zinc/RING finger domain, C3HC4 (zinc finger)"/>
    <property type="match status" value="1"/>
</dbReference>
<evidence type="ECO:0000256" key="5">
    <source>
        <dbReference type="SAM" id="MobiDB-lite"/>
    </source>
</evidence>
<evidence type="ECO:0000256" key="3">
    <source>
        <dbReference type="ARBA" id="ARBA00022833"/>
    </source>
</evidence>
<dbReference type="SMART" id="SM00184">
    <property type="entry name" value="RING"/>
    <property type="match status" value="1"/>
</dbReference>
<dbReference type="InterPro" id="IPR013083">
    <property type="entry name" value="Znf_RING/FYVE/PHD"/>
</dbReference>
<dbReference type="PANTHER" id="PTHR22791:SF30">
    <property type="entry name" value="RING FINGER PROTEIN 223-LIKE"/>
    <property type="match status" value="1"/>
</dbReference>
<keyword evidence="2 4" id="KW-0863">Zinc-finger</keyword>
<evidence type="ECO:0000259" key="6">
    <source>
        <dbReference type="PROSITE" id="PS50089"/>
    </source>
</evidence>
<dbReference type="SUPFAM" id="SSF57850">
    <property type="entry name" value="RING/U-box"/>
    <property type="match status" value="1"/>
</dbReference>
<feature type="compositionally biased region" description="Polar residues" evidence="5">
    <location>
        <begin position="114"/>
        <end position="124"/>
    </location>
</feature>
<evidence type="ECO:0000256" key="1">
    <source>
        <dbReference type="ARBA" id="ARBA00022723"/>
    </source>
</evidence>
<dbReference type="Ensembl" id="ENSORLT00020023665.1">
    <property type="protein sequence ID" value="ENSORLP00020015607.1"/>
    <property type="gene ID" value="ENSORLG00020016620.1"/>
</dbReference>
<reference evidence="7 8" key="2">
    <citation type="submission" date="2017-04" db="EMBL/GenBank/DDBJ databases">
        <title>CpG methylation of centromeres and impact of large insertions on vertebrate speciation.</title>
        <authorList>
            <person name="Ichikawa K."/>
            <person name="Yoshimura J."/>
            <person name="Morishita S."/>
        </authorList>
    </citation>
    <scope>NUCLEOTIDE SEQUENCE</scope>
    <source>
        <strain evidence="7 8">HNI</strain>
    </source>
</reference>
<organism evidence="7 8">
    <name type="scientific">Oryzias latipes</name>
    <name type="common">Japanese rice fish</name>
    <name type="synonym">Japanese killifish</name>
    <dbReference type="NCBI Taxonomy" id="8090"/>
    <lineage>
        <taxon>Eukaryota</taxon>
        <taxon>Metazoa</taxon>
        <taxon>Chordata</taxon>
        <taxon>Craniata</taxon>
        <taxon>Vertebrata</taxon>
        <taxon>Euteleostomi</taxon>
        <taxon>Actinopterygii</taxon>
        <taxon>Neopterygii</taxon>
        <taxon>Teleostei</taxon>
        <taxon>Neoteleostei</taxon>
        <taxon>Acanthomorphata</taxon>
        <taxon>Ovalentaria</taxon>
        <taxon>Atherinomorphae</taxon>
        <taxon>Beloniformes</taxon>
        <taxon>Adrianichthyidae</taxon>
        <taxon>Oryziinae</taxon>
        <taxon>Oryzias</taxon>
    </lineage>
</organism>
<dbReference type="Proteomes" id="UP000265180">
    <property type="component" value="Chromosome 9"/>
</dbReference>
<keyword evidence="3" id="KW-0862">Zinc</keyword>